<evidence type="ECO:0000313" key="1">
    <source>
        <dbReference type="EMBL" id="KAJ3546717.1"/>
    </source>
</evidence>
<accession>A0ACC1SUF2</accession>
<name>A0ACC1SUF2_9HYPO</name>
<evidence type="ECO:0000313" key="2">
    <source>
        <dbReference type="Proteomes" id="UP001148629"/>
    </source>
</evidence>
<keyword evidence="2" id="KW-1185">Reference proteome</keyword>
<reference evidence="1" key="1">
    <citation type="submission" date="2022-08" db="EMBL/GenBank/DDBJ databases">
        <title>Genome Sequence of Fusarium decemcellulare.</title>
        <authorList>
            <person name="Buettner E."/>
        </authorList>
    </citation>
    <scope>NUCLEOTIDE SEQUENCE</scope>
    <source>
        <strain evidence="1">Babe19</strain>
    </source>
</reference>
<dbReference type="EMBL" id="JANRMS010000103">
    <property type="protein sequence ID" value="KAJ3546717.1"/>
    <property type="molecule type" value="Genomic_DNA"/>
</dbReference>
<protein>
    <submittedName>
        <fullName evidence="1">Uncharacterized protein</fullName>
    </submittedName>
</protein>
<comment type="caution">
    <text evidence="1">The sequence shown here is derived from an EMBL/GenBank/DDBJ whole genome shotgun (WGS) entry which is preliminary data.</text>
</comment>
<gene>
    <name evidence="1" type="ORF">NM208_g1858</name>
</gene>
<proteinExistence type="predicted"/>
<organism evidence="1 2">
    <name type="scientific">Fusarium decemcellulare</name>
    <dbReference type="NCBI Taxonomy" id="57161"/>
    <lineage>
        <taxon>Eukaryota</taxon>
        <taxon>Fungi</taxon>
        <taxon>Dikarya</taxon>
        <taxon>Ascomycota</taxon>
        <taxon>Pezizomycotina</taxon>
        <taxon>Sordariomycetes</taxon>
        <taxon>Hypocreomycetidae</taxon>
        <taxon>Hypocreales</taxon>
        <taxon>Nectriaceae</taxon>
        <taxon>Fusarium</taxon>
        <taxon>Fusarium decemcellulare species complex</taxon>
    </lineage>
</organism>
<sequence>MDSTANLKIYLPLGDVIGSNRKALELNIQSIVKWRQQLRLERSCNNCKKHGKVPLVIKRDQPDDQWVVTNSYPSMKWLEDAPKEESLETDASSPKSSPSSNPGSPAYTTDEYRLFGRIDDSGAMDIEVLKERIRTGQILEGKLTPPPDRNYSGMFAESFRRMALKEMKEKHERARALRILRNAYSANAARGCLKGWRFLRHLMLEGLAEADTNGFPAYHPDQRAYLIVVEEKGGRLTAKKVRNLDACSKAELLKLMQQVETRGWRDIIWVANQGEWVPYVFEGGIDAEVMVWGGM</sequence>
<dbReference type="Proteomes" id="UP001148629">
    <property type="component" value="Unassembled WGS sequence"/>
</dbReference>